<accession>A0A239A121</accession>
<feature type="signal peptide" evidence="1">
    <location>
        <begin position="1"/>
        <end position="20"/>
    </location>
</feature>
<dbReference type="EMBL" id="FZOA01000006">
    <property type="protein sequence ID" value="SNR88808.1"/>
    <property type="molecule type" value="Genomic_DNA"/>
</dbReference>
<organism evidence="2 3">
    <name type="scientific">Methylobacillus rhizosphaerae</name>
    <dbReference type="NCBI Taxonomy" id="551994"/>
    <lineage>
        <taxon>Bacteria</taxon>
        <taxon>Pseudomonadati</taxon>
        <taxon>Pseudomonadota</taxon>
        <taxon>Betaproteobacteria</taxon>
        <taxon>Nitrosomonadales</taxon>
        <taxon>Methylophilaceae</taxon>
        <taxon>Methylobacillus</taxon>
    </lineage>
</organism>
<feature type="chain" id="PRO_5013348582" description="Periplasmic protein" evidence="1">
    <location>
        <begin position="21"/>
        <end position="174"/>
    </location>
</feature>
<dbReference type="InterPro" id="IPR014469">
    <property type="entry name" value="DUF2271"/>
</dbReference>
<dbReference type="AlphaFoldDB" id="A0A239A121"/>
<evidence type="ECO:0008006" key="4">
    <source>
        <dbReference type="Google" id="ProtNLM"/>
    </source>
</evidence>
<dbReference type="PIRSF" id="PIRSF014995">
    <property type="entry name" value="UCP014995"/>
    <property type="match status" value="1"/>
</dbReference>
<evidence type="ECO:0000313" key="3">
    <source>
        <dbReference type="Proteomes" id="UP000198305"/>
    </source>
</evidence>
<keyword evidence="1" id="KW-0732">Signal</keyword>
<dbReference type="Pfam" id="PF10029">
    <property type="entry name" value="DUF2271"/>
    <property type="match status" value="1"/>
</dbReference>
<evidence type="ECO:0000313" key="2">
    <source>
        <dbReference type="EMBL" id="SNR88808.1"/>
    </source>
</evidence>
<dbReference type="OrthoDB" id="195316at2"/>
<sequence length="174" mass="18882">MRHAVIPALVAALFAGTAHAAGLDVKVTVPRINAAEYHRPYVAIWVETPNQDIATTLAVWYAQSNKDNGEGKGTKWLKDLRQWWRKGGRDLTMPVDGVSGATKPVGEHTLSFVEGQAPLGKLAAGEYNLVVEAAREKGDRELVRIPFKWPAQKAESLKASGTSELGTISLEVKP</sequence>
<keyword evidence="3" id="KW-1185">Reference proteome</keyword>
<name>A0A239A121_9PROT</name>
<proteinExistence type="predicted"/>
<reference evidence="3" key="1">
    <citation type="submission" date="2017-06" db="EMBL/GenBank/DDBJ databases">
        <authorList>
            <person name="Varghese N."/>
            <person name="Submissions S."/>
        </authorList>
    </citation>
    <scope>NUCLEOTIDE SEQUENCE [LARGE SCALE GENOMIC DNA]</scope>
    <source>
        <strain evidence="3">Ca-68</strain>
    </source>
</reference>
<dbReference type="Proteomes" id="UP000198305">
    <property type="component" value="Unassembled WGS sequence"/>
</dbReference>
<protein>
    <recommendedName>
        <fullName evidence="4">Periplasmic protein</fullName>
    </recommendedName>
</protein>
<dbReference type="RefSeq" id="WP_089375695.1">
    <property type="nucleotide sequence ID" value="NZ_FZOA01000006.1"/>
</dbReference>
<gene>
    <name evidence="2" type="ORF">SAMN05192560_1594</name>
</gene>
<evidence type="ECO:0000256" key="1">
    <source>
        <dbReference type="SAM" id="SignalP"/>
    </source>
</evidence>